<keyword evidence="3" id="KW-1185">Reference proteome</keyword>
<dbReference type="AlphaFoldDB" id="A0AAE8MXL1"/>
<evidence type="ECO:0000313" key="3">
    <source>
        <dbReference type="Proteomes" id="UP001187682"/>
    </source>
</evidence>
<comment type="caution">
    <text evidence="2">The sequence shown here is derived from an EMBL/GenBank/DDBJ whole genome shotgun (WGS) entry which is preliminary data.</text>
</comment>
<dbReference type="Proteomes" id="UP001187682">
    <property type="component" value="Unassembled WGS sequence"/>
</dbReference>
<evidence type="ECO:0000313" key="2">
    <source>
        <dbReference type="EMBL" id="SPO01493.1"/>
    </source>
</evidence>
<dbReference type="EMBL" id="ONZQ02000005">
    <property type="protein sequence ID" value="SPO01493.1"/>
    <property type="molecule type" value="Genomic_DNA"/>
</dbReference>
<sequence>MEPSDPNAPQPSLPAPDASLIPEIQEGSAAQHEGLAENSEADEHVQAAQDTEGEVLTNIQTYTWALVPLPENYYDVDPRLYDPANNVASTAQPPISSGIAASVPVGHIEPLAVGEYSLPAPAPQAPLPGSSYEGKYTVAQAPSAAPTPAHSTLIPATTPSPINTLKLCSKKCAAPPRPASAFSRSMKPYGPLVERSQCNECTRMYNRGNMSPAEFQRLYVNPDEALHAQWRAEHRRASIAAATEAAEGAVLEAPQHGGAVQTSSTHPVPEEAGSEQS</sequence>
<feature type="compositionally biased region" description="Pro residues" evidence="1">
    <location>
        <begin position="1"/>
        <end position="14"/>
    </location>
</feature>
<accession>A0AAE8MXL1</accession>
<reference evidence="2" key="1">
    <citation type="submission" date="2018-03" db="EMBL/GenBank/DDBJ databases">
        <authorList>
            <person name="Guldener U."/>
        </authorList>
    </citation>
    <scope>NUCLEOTIDE SEQUENCE</scope>
</reference>
<protein>
    <submittedName>
        <fullName evidence="2">Uncharacterized protein</fullName>
    </submittedName>
</protein>
<gene>
    <name evidence="2" type="ORF">DNG_04166</name>
</gene>
<organism evidence="2 3">
    <name type="scientific">Cephalotrichum gorgonifer</name>
    <dbReference type="NCBI Taxonomy" id="2041049"/>
    <lineage>
        <taxon>Eukaryota</taxon>
        <taxon>Fungi</taxon>
        <taxon>Dikarya</taxon>
        <taxon>Ascomycota</taxon>
        <taxon>Pezizomycotina</taxon>
        <taxon>Sordariomycetes</taxon>
        <taxon>Hypocreomycetidae</taxon>
        <taxon>Microascales</taxon>
        <taxon>Microascaceae</taxon>
        <taxon>Cephalotrichum</taxon>
    </lineage>
</organism>
<feature type="region of interest" description="Disordered" evidence="1">
    <location>
        <begin position="1"/>
        <end position="47"/>
    </location>
</feature>
<evidence type="ECO:0000256" key="1">
    <source>
        <dbReference type="SAM" id="MobiDB-lite"/>
    </source>
</evidence>
<name>A0AAE8MXL1_9PEZI</name>
<proteinExistence type="predicted"/>
<feature type="region of interest" description="Disordered" evidence="1">
    <location>
        <begin position="247"/>
        <end position="277"/>
    </location>
</feature>